<protein>
    <submittedName>
        <fullName evidence="7">Uncharacterized protein AlNc14C246G9555</fullName>
    </submittedName>
</protein>
<keyword evidence="3" id="KW-0862">Zinc</keyword>
<dbReference type="Gene3D" id="3.30.60.90">
    <property type="match status" value="1"/>
</dbReference>
<keyword evidence="1" id="KW-0479">Metal-binding</keyword>
<evidence type="ECO:0000256" key="5">
    <source>
        <dbReference type="SAM" id="MobiDB-lite"/>
    </source>
</evidence>
<gene>
    <name evidence="7" type="primary">AlNc14C246G9555</name>
    <name evidence="7" type="ORF">ALNC14_107020</name>
</gene>
<dbReference type="CDD" id="cd02249">
    <property type="entry name" value="ZZ"/>
    <property type="match status" value="1"/>
</dbReference>
<reference evidence="7" key="2">
    <citation type="submission" date="2011-02" db="EMBL/GenBank/DDBJ databases">
        <authorList>
            <person name="MacLean D."/>
        </authorList>
    </citation>
    <scope>NUCLEOTIDE SEQUENCE</scope>
</reference>
<dbReference type="GO" id="GO:0008270">
    <property type="term" value="F:zinc ion binding"/>
    <property type="evidence" value="ECO:0007669"/>
    <property type="project" value="UniProtKB-KW"/>
</dbReference>
<dbReference type="SMART" id="SM00291">
    <property type="entry name" value="ZnF_ZZ"/>
    <property type="match status" value="1"/>
</dbReference>
<organism evidence="7">
    <name type="scientific">Albugo laibachii Nc14</name>
    <dbReference type="NCBI Taxonomy" id="890382"/>
    <lineage>
        <taxon>Eukaryota</taxon>
        <taxon>Sar</taxon>
        <taxon>Stramenopiles</taxon>
        <taxon>Oomycota</taxon>
        <taxon>Peronosporomycetes</taxon>
        <taxon>Albuginales</taxon>
        <taxon>Albuginaceae</taxon>
        <taxon>Albugo</taxon>
    </lineage>
</organism>
<feature type="domain" description="ZZ-type" evidence="6">
    <location>
        <begin position="135"/>
        <end position="188"/>
    </location>
</feature>
<proteinExistence type="predicted"/>
<dbReference type="SUPFAM" id="SSF57850">
    <property type="entry name" value="RING/U-box"/>
    <property type="match status" value="1"/>
</dbReference>
<sequence length="431" mass="47418">MSRFSLVNVMGRRTSDIDSRPSIISISNLNKQLTEEKKQSDQHLFFGPQQHVFDGGERTRVIHGERTIRKNAKRVWLVSEPLSMERDSTTSLMEPIPEPPSRHSIFNGTVSTLTAASRFLGQKMARIKSTPNHINNDSFCEGCGMDPIVGNMFTCSKCDNYSLCETCYETGVHGYEDSELLRSVREDFALRSVMETCRNRVPETVFQVLMKKVCNGQVDKFSFMSTWIAQVVLGAPVKQLSVRGIEIPHLDSEARSILVGELTPVLAERNDMEICMEWFNPNADDENATTAAKKLQTLRIWISTDKIKKSPFDVTDDNEFGAFEGPDSPCSIGSPRSPSCSPEVSKHAVTSPRLKDLKVSGSPSTAVDSSSPPPSPSKAHSPSETNSLTPTDEESISGCESACTLEENSEILTKSCAESDSSGNAFQGVAM</sequence>
<name>F0WT70_9STRA</name>
<dbReference type="Pfam" id="PF00569">
    <property type="entry name" value="ZZ"/>
    <property type="match status" value="1"/>
</dbReference>
<feature type="compositionally biased region" description="Low complexity" evidence="5">
    <location>
        <begin position="360"/>
        <end position="370"/>
    </location>
</feature>
<evidence type="ECO:0000256" key="3">
    <source>
        <dbReference type="ARBA" id="ARBA00022833"/>
    </source>
</evidence>
<dbReference type="InterPro" id="IPR043145">
    <property type="entry name" value="Znf_ZZ_sf"/>
</dbReference>
<evidence type="ECO:0000256" key="4">
    <source>
        <dbReference type="PROSITE-ProRule" id="PRU00228"/>
    </source>
</evidence>
<evidence type="ECO:0000313" key="7">
    <source>
        <dbReference type="EMBL" id="CCA24558.1"/>
    </source>
</evidence>
<accession>F0WT70</accession>
<dbReference type="HOGENOM" id="CLU_036352_0_0_1"/>
<evidence type="ECO:0000256" key="2">
    <source>
        <dbReference type="ARBA" id="ARBA00022771"/>
    </source>
</evidence>
<dbReference type="InterPro" id="IPR000433">
    <property type="entry name" value="Znf_ZZ"/>
</dbReference>
<feature type="region of interest" description="Disordered" evidence="5">
    <location>
        <begin position="318"/>
        <end position="402"/>
    </location>
</feature>
<keyword evidence="2 4" id="KW-0863">Zinc-finger</keyword>
<dbReference type="PROSITE" id="PS50135">
    <property type="entry name" value="ZF_ZZ_2"/>
    <property type="match status" value="1"/>
</dbReference>
<evidence type="ECO:0000256" key="1">
    <source>
        <dbReference type="ARBA" id="ARBA00022723"/>
    </source>
</evidence>
<dbReference type="EMBL" id="FR824291">
    <property type="protein sequence ID" value="CCA24558.1"/>
    <property type="molecule type" value="Genomic_DNA"/>
</dbReference>
<evidence type="ECO:0000259" key="6">
    <source>
        <dbReference type="PROSITE" id="PS50135"/>
    </source>
</evidence>
<dbReference type="AlphaFoldDB" id="F0WT70"/>
<reference evidence="7" key="1">
    <citation type="journal article" date="2011" name="PLoS Biol.">
        <title>Gene gain and loss during evolution of obligate parasitism in the white rust pathogen of Arabidopsis thaliana.</title>
        <authorList>
            <person name="Kemen E."/>
            <person name="Gardiner A."/>
            <person name="Schultz-Larsen T."/>
            <person name="Kemen A.C."/>
            <person name="Balmuth A.L."/>
            <person name="Robert-Seilaniantz A."/>
            <person name="Bailey K."/>
            <person name="Holub E."/>
            <person name="Studholme D.J."/>
            <person name="Maclean D."/>
            <person name="Jones J.D."/>
        </authorList>
    </citation>
    <scope>NUCLEOTIDE SEQUENCE</scope>
</reference>